<sequence length="218" mass="24584">MELSITVIIIIVTSLISFGGFSNQKIIDDLIFYPPAVTQRKQWYRFFTCGLIHADFGHLIFNMLSLYLFGRFVENKFTEIFEANGKWFYLAMYISSLLVSILPTYFKHQNDYSYRSLGASGAVSAVVFAGLMIAPYVEVGFFIIPPIIPGFIFGPLYLLISALLDKRGGDNINHSAHIWGAIYGVLFIIIVGKLAGFNAIQEFIDGVKFYLRSKGWSN</sequence>
<organism evidence="9 10">
    <name type="scientific">Flavisolibacter ginsengisoli DSM 18119</name>
    <dbReference type="NCBI Taxonomy" id="1121884"/>
    <lineage>
        <taxon>Bacteria</taxon>
        <taxon>Pseudomonadati</taxon>
        <taxon>Bacteroidota</taxon>
        <taxon>Chitinophagia</taxon>
        <taxon>Chitinophagales</taxon>
        <taxon>Chitinophagaceae</taxon>
        <taxon>Flavisolibacter</taxon>
    </lineage>
</organism>
<evidence type="ECO:0000256" key="3">
    <source>
        <dbReference type="ARBA" id="ARBA00022519"/>
    </source>
</evidence>
<accession>A0A1M5BYR4</accession>
<dbReference type="InterPro" id="IPR035952">
    <property type="entry name" value="Rhomboid-like_sf"/>
</dbReference>
<evidence type="ECO:0000313" key="10">
    <source>
        <dbReference type="Proteomes" id="UP000184048"/>
    </source>
</evidence>
<feature type="transmembrane region" description="Helical" evidence="7">
    <location>
        <begin position="143"/>
        <end position="164"/>
    </location>
</feature>
<feature type="transmembrane region" description="Helical" evidence="7">
    <location>
        <begin position="43"/>
        <end position="67"/>
    </location>
</feature>
<dbReference type="STRING" id="1121884.SAMN02745131_02736"/>
<feature type="transmembrane region" description="Helical" evidence="7">
    <location>
        <begin position="6"/>
        <end position="22"/>
    </location>
</feature>
<keyword evidence="3" id="KW-0997">Cell inner membrane</keyword>
<proteinExistence type="predicted"/>
<gene>
    <name evidence="9" type="ORF">SAMN02745131_02736</name>
</gene>
<dbReference type="GO" id="GO:0016020">
    <property type="term" value="C:membrane"/>
    <property type="evidence" value="ECO:0007669"/>
    <property type="project" value="UniProtKB-SubCell"/>
</dbReference>
<evidence type="ECO:0000256" key="7">
    <source>
        <dbReference type="SAM" id="Phobius"/>
    </source>
</evidence>
<evidence type="ECO:0000256" key="1">
    <source>
        <dbReference type="ARBA" id="ARBA00004141"/>
    </source>
</evidence>
<feature type="transmembrane region" description="Helical" evidence="7">
    <location>
        <begin position="87"/>
        <end position="105"/>
    </location>
</feature>
<evidence type="ECO:0000256" key="6">
    <source>
        <dbReference type="ARBA" id="ARBA00023136"/>
    </source>
</evidence>
<keyword evidence="4 7" id="KW-0812">Transmembrane</keyword>
<dbReference type="GO" id="GO:0004252">
    <property type="term" value="F:serine-type endopeptidase activity"/>
    <property type="evidence" value="ECO:0007669"/>
    <property type="project" value="InterPro"/>
</dbReference>
<evidence type="ECO:0000256" key="2">
    <source>
        <dbReference type="ARBA" id="ARBA00022475"/>
    </source>
</evidence>
<dbReference type="AlphaFoldDB" id="A0A1M5BYR4"/>
<protein>
    <submittedName>
        <fullName evidence="9">Rhomboid family protein</fullName>
    </submittedName>
</protein>
<dbReference type="InterPro" id="IPR022764">
    <property type="entry name" value="Peptidase_S54_rhomboid_dom"/>
</dbReference>
<dbReference type="Pfam" id="PF01694">
    <property type="entry name" value="Rhomboid"/>
    <property type="match status" value="1"/>
</dbReference>
<dbReference type="PANTHER" id="PTHR43066:SF26">
    <property type="entry name" value="RHOMBOID PROTEASE GLPG"/>
    <property type="match status" value="1"/>
</dbReference>
<feature type="transmembrane region" description="Helical" evidence="7">
    <location>
        <begin position="117"/>
        <end position="137"/>
    </location>
</feature>
<keyword evidence="5 7" id="KW-1133">Transmembrane helix</keyword>
<dbReference type="OrthoDB" id="9807874at2"/>
<dbReference type="PANTHER" id="PTHR43066">
    <property type="entry name" value="RHOMBOID-RELATED PROTEIN"/>
    <property type="match status" value="1"/>
</dbReference>
<name>A0A1M5BYR4_9BACT</name>
<keyword evidence="6 7" id="KW-0472">Membrane</keyword>
<dbReference type="Proteomes" id="UP000184048">
    <property type="component" value="Unassembled WGS sequence"/>
</dbReference>
<evidence type="ECO:0000259" key="8">
    <source>
        <dbReference type="Pfam" id="PF01694"/>
    </source>
</evidence>
<reference evidence="9 10" key="1">
    <citation type="submission" date="2016-11" db="EMBL/GenBank/DDBJ databases">
        <authorList>
            <person name="Jaros S."/>
            <person name="Januszkiewicz K."/>
            <person name="Wedrychowicz H."/>
        </authorList>
    </citation>
    <scope>NUCLEOTIDE SEQUENCE [LARGE SCALE GENOMIC DNA]</scope>
    <source>
        <strain evidence="9 10">DSM 18119</strain>
    </source>
</reference>
<feature type="transmembrane region" description="Helical" evidence="7">
    <location>
        <begin position="176"/>
        <end position="200"/>
    </location>
</feature>
<evidence type="ECO:0000313" key="9">
    <source>
        <dbReference type="EMBL" id="SHF47581.1"/>
    </source>
</evidence>
<dbReference type="RefSeq" id="WP_072835897.1">
    <property type="nucleotide sequence ID" value="NZ_FQUU01000011.1"/>
</dbReference>
<feature type="domain" description="Peptidase S54 rhomboid" evidence="8">
    <location>
        <begin position="41"/>
        <end position="192"/>
    </location>
</feature>
<dbReference type="Gene3D" id="1.20.1540.10">
    <property type="entry name" value="Rhomboid-like"/>
    <property type="match status" value="1"/>
</dbReference>
<dbReference type="SUPFAM" id="SSF144091">
    <property type="entry name" value="Rhomboid-like"/>
    <property type="match status" value="1"/>
</dbReference>
<keyword evidence="10" id="KW-1185">Reference proteome</keyword>
<dbReference type="EMBL" id="FQUU01000011">
    <property type="protein sequence ID" value="SHF47581.1"/>
    <property type="molecule type" value="Genomic_DNA"/>
</dbReference>
<keyword evidence="2" id="KW-1003">Cell membrane</keyword>
<evidence type="ECO:0000256" key="5">
    <source>
        <dbReference type="ARBA" id="ARBA00022989"/>
    </source>
</evidence>
<evidence type="ECO:0000256" key="4">
    <source>
        <dbReference type="ARBA" id="ARBA00022692"/>
    </source>
</evidence>
<comment type="subcellular location">
    <subcellularLocation>
        <location evidence="1">Membrane</location>
        <topology evidence="1">Multi-pass membrane protein</topology>
    </subcellularLocation>
</comment>